<gene>
    <name evidence="2" type="ORF">GTGU_04427</name>
</gene>
<organism evidence="2 3">
    <name type="scientific">Trabulsiella guamensis ATCC 49490</name>
    <dbReference type="NCBI Taxonomy" id="1005994"/>
    <lineage>
        <taxon>Bacteria</taxon>
        <taxon>Pseudomonadati</taxon>
        <taxon>Pseudomonadota</taxon>
        <taxon>Gammaproteobacteria</taxon>
        <taxon>Enterobacterales</taxon>
        <taxon>Enterobacteriaceae</taxon>
        <taxon>Trabulsiella</taxon>
    </lineage>
</organism>
<dbReference type="AlphaFoldDB" id="A0A084ZMR2"/>
<dbReference type="InterPro" id="IPR050723">
    <property type="entry name" value="CFA/CMAS"/>
</dbReference>
<feature type="domain" description="Methyltransferase" evidence="1">
    <location>
        <begin position="38"/>
        <end position="121"/>
    </location>
</feature>
<dbReference type="GO" id="GO:0032259">
    <property type="term" value="P:methylation"/>
    <property type="evidence" value="ECO:0007669"/>
    <property type="project" value="UniProtKB-KW"/>
</dbReference>
<dbReference type="PANTHER" id="PTHR43667">
    <property type="entry name" value="CYCLOPROPANE-FATTY-ACYL-PHOSPHOLIPID SYNTHASE"/>
    <property type="match status" value="1"/>
</dbReference>
<keyword evidence="2" id="KW-0489">Methyltransferase</keyword>
<name>A0A084ZMR2_9ENTR</name>
<proteinExistence type="predicted"/>
<evidence type="ECO:0000313" key="2">
    <source>
        <dbReference type="EMBL" id="KFB98756.1"/>
    </source>
</evidence>
<dbReference type="Pfam" id="PF13649">
    <property type="entry name" value="Methyltransf_25"/>
    <property type="match status" value="1"/>
</dbReference>
<dbReference type="RefSeq" id="WP_038162593.1">
    <property type="nucleotide sequence ID" value="NZ_JMTB01000121.1"/>
</dbReference>
<keyword evidence="3" id="KW-1185">Reference proteome</keyword>
<evidence type="ECO:0000313" key="3">
    <source>
        <dbReference type="Proteomes" id="UP000028630"/>
    </source>
</evidence>
<dbReference type="OrthoDB" id="9760689at2"/>
<keyword evidence="2" id="KW-0808">Transferase</keyword>
<reference evidence="3" key="1">
    <citation type="submission" date="2014-05" db="EMBL/GenBank/DDBJ databases">
        <title>ATOL: Assembling a taxonomically balanced genome-scale reconstruction of the evolutionary history of the Enterobacteriaceae.</title>
        <authorList>
            <person name="Plunkett G. III"/>
            <person name="Neeno-Eckwall E.C."/>
            <person name="Glasner J.D."/>
            <person name="Perna N.T."/>
        </authorList>
    </citation>
    <scope>NUCLEOTIDE SEQUENCE [LARGE SCALE GENOMIC DNA]</scope>
    <source>
        <strain evidence="3">ATCC 49490</strain>
    </source>
</reference>
<dbReference type="GO" id="GO:0008168">
    <property type="term" value="F:methyltransferase activity"/>
    <property type="evidence" value="ECO:0007669"/>
    <property type="project" value="UniProtKB-KW"/>
</dbReference>
<dbReference type="eggNOG" id="COG2230">
    <property type="taxonomic scope" value="Bacteria"/>
</dbReference>
<dbReference type="Gene3D" id="3.40.50.150">
    <property type="entry name" value="Vaccinia Virus protein VP39"/>
    <property type="match status" value="1"/>
</dbReference>
<evidence type="ECO:0000259" key="1">
    <source>
        <dbReference type="Pfam" id="PF13649"/>
    </source>
</evidence>
<comment type="caution">
    <text evidence="2">The sequence shown here is derived from an EMBL/GenBank/DDBJ whole genome shotgun (WGS) entry which is preliminary data.</text>
</comment>
<dbReference type="EMBL" id="JMTB01000121">
    <property type="protein sequence ID" value="KFB98756.1"/>
    <property type="molecule type" value="Genomic_DNA"/>
</dbReference>
<dbReference type="SUPFAM" id="SSF53335">
    <property type="entry name" value="S-adenosyl-L-methionine-dependent methyltransferases"/>
    <property type="match status" value="1"/>
</dbReference>
<dbReference type="Proteomes" id="UP000028630">
    <property type="component" value="Unassembled WGS sequence"/>
</dbReference>
<accession>A0A084ZMR2</accession>
<dbReference type="CDD" id="cd02440">
    <property type="entry name" value="AdoMet_MTases"/>
    <property type="match status" value="1"/>
</dbReference>
<protein>
    <submittedName>
        <fullName evidence="2">Methyltransferase</fullName>
    </submittedName>
</protein>
<dbReference type="InterPro" id="IPR041698">
    <property type="entry name" value="Methyltransf_25"/>
</dbReference>
<sequence length="236" mass="26911">MNTMISHEFINDNMMGPNALMLADEVAGSLNLKPGMRVLDLACGTGLTSIHLARRYGVEIVAMDLWIAAEDNRQRFAQFGLEQQITALHQDVNDLPRDRPFPEDHFDALISIDAWHYFGASSSFFDNHLVPFLKPGARVAVVVPGLKAPFNDGVPPEMTPYWQSGMNFFTVDWWRQLWQQSAFLRMDLCTESEVNGAAWQSWLDCNHPYAIRDRAMMAVEAGRYFNFTRMTGWTDK</sequence>
<dbReference type="InterPro" id="IPR029063">
    <property type="entry name" value="SAM-dependent_MTases_sf"/>
</dbReference>
<dbReference type="PANTHER" id="PTHR43667:SF2">
    <property type="entry name" value="FATTY ACID C-METHYL TRANSFERASE"/>
    <property type="match status" value="1"/>
</dbReference>